<evidence type="ECO:0007829" key="6">
    <source>
        <dbReference type="PeptideAtlas" id="O16705"/>
    </source>
</evidence>
<dbReference type="HOGENOM" id="CLU_1662374_0_0_1"/>
<dbReference type="Bgee" id="WBGene00017708">
    <property type="expression patterns" value="Expressed in germ line (C elegans) and 4 other cell types or tissues"/>
</dbReference>
<proteinExistence type="evidence at protein level"/>
<keyword evidence="4" id="KW-1185">Reference proteome</keyword>
<protein>
    <submittedName>
        <fullName evidence="3">Transmembrane protein</fullName>
    </submittedName>
</protein>
<keyword evidence="6" id="KW-1267">Proteomics identification</keyword>
<dbReference type="InParanoid" id="O16705"/>
<keyword evidence="2" id="KW-1133">Transmembrane helix</keyword>
<dbReference type="RefSeq" id="NP_494314.1">
    <property type="nucleotide sequence ID" value="NM_061913.1"/>
</dbReference>
<dbReference type="PIR" id="T32064">
    <property type="entry name" value="T32064"/>
</dbReference>
<dbReference type="PaxDb" id="6239-F22E5.9"/>
<organism evidence="3 4">
    <name type="scientific">Caenorhabditis elegans</name>
    <dbReference type="NCBI Taxonomy" id="6239"/>
    <lineage>
        <taxon>Eukaryota</taxon>
        <taxon>Metazoa</taxon>
        <taxon>Ecdysozoa</taxon>
        <taxon>Nematoda</taxon>
        <taxon>Chromadorea</taxon>
        <taxon>Rhabditida</taxon>
        <taxon>Rhabditina</taxon>
        <taxon>Rhabditomorpha</taxon>
        <taxon>Rhabditoidea</taxon>
        <taxon>Rhabditidae</taxon>
        <taxon>Peloderinae</taxon>
        <taxon>Caenorhabditis</taxon>
    </lineage>
</organism>
<dbReference type="WormBase" id="F22E5.9">
    <property type="protein sequence ID" value="CE09561"/>
    <property type="gene ID" value="WBGene00017708"/>
</dbReference>
<reference evidence="3 4" key="1">
    <citation type="journal article" date="1998" name="Science">
        <title>Genome sequence of the nematode C. elegans: a platform for investigating biology.</title>
        <authorList>
            <consortium name="The C. elegans sequencing consortium"/>
            <person name="Sulson J.E."/>
            <person name="Waterston R."/>
        </authorList>
    </citation>
    <scope>NUCLEOTIDE SEQUENCE [LARGE SCALE GENOMIC DNA]</scope>
    <source>
        <strain evidence="3 4">Bristol N2</strain>
    </source>
</reference>
<dbReference type="EMBL" id="BX284602">
    <property type="protein sequence ID" value="CCD68455.1"/>
    <property type="molecule type" value="Genomic_DNA"/>
</dbReference>
<dbReference type="SMR" id="O16705"/>
<dbReference type="GeneID" id="184837"/>
<gene>
    <name evidence="3" type="ORF">CELE_F22E5.9</name>
    <name evidence="3 5" type="ORF">F22E5.9</name>
</gene>
<evidence type="ECO:0000313" key="3">
    <source>
        <dbReference type="EMBL" id="CCD68455.1"/>
    </source>
</evidence>
<dbReference type="AlphaFoldDB" id="O16705"/>
<keyword evidence="2 3" id="KW-0812">Transmembrane</keyword>
<accession>O16705</accession>
<dbReference type="AGR" id="WB:WBGene00017708"/>
<dbReference type="CTD" id="184837"/>
<dbReference type="KEGG" id="cel:CELE_F22E5.9"/>
<dbReference type="Proteomes" id="UP000001940">
    <property type="component" value="Chromosome II"/>
</dbReference>
<dbReference type="UCSC" id="F22E5.9">
    <property type="organism name" value="c. elegans"/>
</dbReference>
<dbReference type="PeptideAtlas" id="O16705"/>
<sequence length="159" mass="18000">MSAKIMWKKCYDSIKTVAKTVPSAEDSMKGVKNAASKMRAGVDEIVEKRKLYAESETAKLKKSLKDLSKENSDLKMQNLNLSAENSDLKSRGWLSIFKSPKTEPESRKSSKKWALAKKMPQIFTIFATATYLAKTVRKVVFITPFIAIAAIYTKFKKFF</sequence>
<feature type="coiled-coil region" evidence="1">
    <location>
        <begin position="57"/>
        <end position="84"/>
    </location>
</feature>
<keyword evidence="2" id="KW-0472">Membrane</keyword>
<evidence type="ECO:0000256" key="1">
    <source>
        <dbReference type="SAM" id="Coils"/>
    </source>
</evidence>
<keyword evidence="1" id="KW-0175">Coiled coil</keyword>
<feature type="transmembrane region" description="Helical" evidence="2">
    <location>
        <begin position="139"/>
        <end position="155"/>
    </location>
</feature>
<name>O16705_CAEEL</name>
<evidence type="ECO:0000313" key="5">
    <source>
        <dbReference type="WormBase" id="F22E5.9"/>
    </source>
</evidence>
<evidence type="ECO:0000256" key="2">
    <source>
        <dbReference type="SAM" id="Phobius"/>
    </source>
</evidence>
<evidence type="ECO:0000313" key="4">
    <source>
        <dbReference type="Proteomes" id="UP000001940"/>
    </source>
</evidence>